<proteinExistence type="predicted"/>
<feature type="signal peptide" evidence="1">
    <location>
        <begin position="1"/>
        <end position="30"/>
    </location>
</feature>
<keyword evidence="1" id="KW-0732">Signal</keyword>
<reference evidence="3" key="1">
    <citation type="journal article" date="2016" name="Gigascience">
        <title>De novo construction of an expanded transcriptome assembly for the western tarnished plant bug, Lygus hesperus.</title>
        <authorList>
            <person name="Tassone E.E."/>
            <person name="Geib S.M."/>
            <person name="Hall B."/>
            <person name="Fabrick J.A."/>
            <person name="Brent C.S."/>
            <person name="Hull J.J."/>
        </authorList>
    </citation>
    <scope>NUCLEOTIDE SEQUENCE</scope>
</reference>
<dbReference type="InterPro" id="IPR010629">
    <property type="entry name" value="Ins_allergen"/>
</dbReference>
<dbReference type="Pfam" id="PF06757">
    <property type="entry name" value="Ins_allergen_rp"/>
    <property type="match status" value="1"/>
</dbReference>
<evidence type="ECO:0000256" key="1">
    <source>
        <dbReference type="SAM" id="SignalP"/>
    </source>
</evidence>
<dbReference type="PANTHER" id="PTHR21163:SF0">
    <property type="entry name" value="GH08205P-RELATED"/>
    <property type="match status" value="1"/>
</dbReference>
<sequence length="234" mass="26267">TGRISRVLPLAKMRILLLTFFLAAATSATASRIEIDIEELLEMVPYEQMVNLGMEYAIADPQVKSLMQYISGDKFKENVLSLQSSPQFVHLAEVSSTYHIDAFSLANKFNSALDLPPLSYKIAYTREKRSPGDGVAGLVKEAAELTPLEEMKVAYKYKVDHNPELKLLMSKLLSGEAKQVLEPIFKSKPFQDTKHDLKEMGIPLDQLEEMLVGHLHKFFDLNAKVEPLSVPQTN</sequence>
<accession>A0A146LBJ4</accession>
<feature type="non-terminal residue" evidence="3">
    <location>
        <position position="1"/>
    </location>
</feature>
<organism evidence="3">
    <name type="scientific">Lygus hesperus</name>
    <name type="common">Western plant bug</name>
    <dbReference type="NCBI Taxonomy" id="30085"/>
    <lineage>
        <taxon>Eukaryota</taxon>
        <taxon>Metazoa</taxon>
        <taxon>Ecdysozoa</taxon>
        <taxon>Arthropoda</taxon>
        <taxon>Hexapoda</taxon>
        <taxon>Insecta</taxon>
        <taxon>Pterygota</taxon>
        <taxon>Neoptera</taxon>
        <taxon>Paraneoptera</taxon>
        <taxon>Hemiptera</taxon>
        <taxon>Heteroptera</taxon>
        <taxon>Panheteroptera</taxon>
        <taxon>Cimicomorpha</taxon>
        <taxon>Miridae</taxon>
        <taxon>Mirini</taxon>
        <taxon>Lygus</taxon>
    </lineage>
</organism>
<dbReference type="PANTHER" id="PTHR21163">
    <property type="entry name" value="PROTEIN G12"/>
    <property type="match status" value="1"/>
</dbReference>
<dbReference type="AlphaFoldDB" id="A0A146LBJ4"/>
<name>A0A146LBJ4_LYGHE</name>
<feature type="chain" id="PRO_5007527234" evidence="1">
    <location>
        <begin position="31"/>
        <end position="234"/>
    </location>
</feature>
<gene>
    <name evidence="3" type="primary">AGAP006187_1</name>
    <name evidence="2" type="synonym">AGAP006187_0</name>
    <name evidence="3" type="ORF">g.45269</name>
    <name evidence="2" type="ORF">g.45270</name>
</gene>
<dbReference type="EMBL" id="GDHC01012961">
    <property type="protein sequence ID" value="JAQ05668.1"/>
    <property type="molecule type" value="Transcribed_RNA"/>
</dbReference>
<dbReference type="EMBL" id="GDHC01016099">
    <property type="protein sequence ID" value="JAQ02530.1"/>
    <property type="molecule type" value="Transcribed_RNA"/>
</dbReference>
<evidence type="ECO:0000313" key="3">
    <source>
        <dbReference type="EMBL" id="JAQ05668.1"/>
    </source>
</evidence>
<evidence type="ECO:0000313" key="2">
    <source>
        <dbReference type="EMBL" id="JAQ02530.1"/>
    </source>
</evidence>
<protein>
    <submittedName>
        <fullName evidence="3">Protein G12</fullName>
    </submittedName>
</protein>